<sequence>MHLISGPQSIYLDVTQAAEALGITATSLYKIINHADPSKRLEPVNRMTHRGDGGYRFRIEDVERLKGLYTKKDLTSAEAAKKIGRSTTFVHKLLHDGSLAYYEGEYRGKRTYFIEETELERYVQENPDAGKYETIYDKKSGLFLYQPFVKDGSKARLVELKRVSNRRVEATLQTEDNERLPYKEAVVGGWQPELQISDRKLNTAYGYAMFKFPIPRGIDSFIYTIIEEMFKHIGPVNMRLHVGQDLTVEVRKSVLTGILPETHPDFIDKLRLFLRSGEIVVKYDGVLIDTGLSPITVYLPDAKKQTLLRLAERENQTVQEWLEEKLERFFQ</sequence>
<protein>
    <submittedName>
        <fullName evidence="2">Helix-turn-helix domain-containing protein</fullName>
    </submittedName>
</protein>
<dbReference type="RefSeq" id="WP_199017492.1">
    <property type="nucleotide sequence ID" value="NZ_JAELUP010000003.1"/>
</dbReference>
<keyword evidence="3" id="KW-1185">Reference proteome</keyword>
<reference evidence="2" key="1">
    <citation type="submission" date="2020-12" db="EMBL/GenBank/DDBJ databases">
        <authorList>
            <person name="Huq M.A."/>
        </authorList>
    </citation>
    <scope>NUCLEOTIDE SEQUENCE</scope>
    <source>
        <strain evidence="2">MAHUQ-46</strain>
    </source>
</reference>
<dbReference type="EMBL" id="JAELUP010000003">
    <property type="protein sequence ID" value="MBJ6359967.1"/>
    <property type="molecule type" value="Genomic_DNA"/>
</dbReference>
<evidence type="ECO:0000313" key="3">
    <source>
        <dbReference type="Proteomes" id="UP000640274"/>
    </source>
</evidence>
<dbReference type="Pfam" id="PF12728">
    <property type="entry name" value="HTH_17"/>
    <property type="match status" value="1"/>
</dbReference>
<gene>
    <name evidence="2" type="ORF">JFN88_01350</name>
</gene>
<feature type="domain" description="Helix-turn-helix" evidence="1">
    <location>
        <begin position="74"/>
        <end position="126"/>
    </location>
</feature>
<dbReference type="Proteomes" id="UP000640274">
    <property type="component" value="Unassembled WGS sequence"/>
</dbReference>
<name>A0A934MTD8_9BACL</name>
<proteinExistence type="predicted"/>
<accession>A0A934MTD8</accession>
<dbReference type="AlphaFoldDB" id="A0A934MTD8"/>
<comment type="caution">
    <text evidence="2">The sequence shown here is derived from an EMBL/GenBank/DDBJ whole genome shotgun (WGS) entry which is preliminary data.</text>
</comment>
<organism evidence="2 3">
    <name type="scientific">Paenibacillus roseus</name>
    <dbReference type="NCBI Taxonomy" id="2798579"/>
    <lineage>
        <taxon>Bacteria</taxon>
        <taxon>Bacillati</taxon>
        <taxon>Bacillota</taxon>
        <taxon>Bacilli</taxon>
        <taxon>Bacillales</taxon>
        <taxon>Paenibacillaceae</taxon>
        <taxon>Paenibacillus</taxon>
    </lineage>
</organism>
<evidence type="ECO:0000259" key="1">
    <source>
        <dbReference type="Pfam" id="PF12728"/>
    </source>
</evidence>
<dbReference type="InterPro" id="IPR041657">
    <property type="entry name" value="HTH_17"/>
</dbReference>
<evidence type="ECO:0000313" key="2">
    <source>
        <dbReference type="EMBL" id="MBJ6359967.1"/>
    </source>
</evidence>